<evidence type="ECO:0000313" key="7">
    <source>
        <dbReference type="EMBL" id="EFO80622.1"/>
    </source>
</evidence>
<dbReference type="EMBL" id="ADVR01000048">
    <property type="protein sequence ID" value="EFO80622.1"/>
    <property type="molecule type" value="Genomic_DNA"/>
</dbReference>
<evidence type="ECO:0000256" key="3">
    <source>
        <dbReference type="ARBA" id="ARBA00022989"/>
    </source>
</evidence>
<feature type="transmembrane region" description="Helical" evidence="5">
    <location>
        <begin position="215"/>
        <end position="240"/>
    </location>
</feature>
<dbReference type="AlphaFoldDB" id="E1IE11"/>
<feature type="transmembrane region" description="Helical" evidence="5">
    <location>
        <begin position="186"/>
        <end position="203"/>
    </location>
</feature>
<evidence type="ECO:0000313" key="8">
    <source>
        <dbReference type="Proteomes" id="UP000054010"/>
    </source>
</evidence>
<dbReference type="OrthoDB" id="160504at2"/>
<evidence type="ECO:0000256" key="4">
    <source>
        <dbReference type="ARBA" id="ARBA00023136"/>
    </source>
</evidence>
<dbReference type="Pfam" id="PF04893">
    <property type="entry name" value="Yip1"/>
    <property type="match status" value="1"/>
</dbReference>
<accession>E1IE11</accession>
<evidence type="ECO:0000259" key="6">
    <source>
        <dbReference type="Pfam" id="PF04893"/>
    </source>
</evidence>
<keyword evidence="3 5" id="KW-1133">Transmembrane helix</keyword>
<dbReference type="GO" id="GO:0016020">
    <property type="term" value="C:membrane"/>
    <property type="evidence" value="ECO:0007669"/>
    <property type="project" value="UniProtKB-SubCell"/>
</dbReference>
<dbReference type="InterPro" id="IPR006977">
    <property type="entry name" value="Yip1_dom"/>
</dbReference>
<keyword evidence="4 5" id="KW-0472">Membrane</keyword>
<keyword evidence="8" id="KW-1185">Reference proteome</keyword>
<sequence length="241" mass="25276">MMDTFNGALTLNQNLLRGMRESPDVVRRGLTLVLLVGLLVGTVQAISTSISNANTSGIVAAVEIALDESIQQQALGATTEEQRQVIGLLRENKEGILNLVESMIELPTIAPRPVGLLFQALGVIVSTPLNYLGSLLLAVVFAHIGAQQLGGSGNIRQMLGMGALSVAPHALDALSFIPVFGSTLSLIAWVWGLVILIVTTSVVHRLDSGKATIAVLVYPLVGGLVLMLSCCILLFMSAALG</sequence>
<evidence type="ECO:0000256" key="5">
    <source>
        <dbReference type="SAM" id="Phobius"/>
    </source>
</evidence>
<comment type="caution">
    <text evidence="7">The sequence shown here is derived from an EMBL/GenBank/DDBJ whole genome shotgun (WGS) entry which is preliminary data.</text>
</comment>
<dbReference type="eggNOG" id="ENOG5030SY3">
    <property type="taxonomic scope" value="Bacteria"/>
</dbReference>
<keyword evidence="2 5" id="KW-0812">Transmembrane</keyword>
<evidence type="ECO:0000256" key="2">
    <source>
        <dbReference type="ARBA" id="ARBA00022692"/>
    </source>
</evidence>
<feature type="transmembrane region" description="Helical" evidence="5">
    <location>
        <begin position="116"/>
        <end position="146"/>
    </location>
</feature>
<gene>
    <name evidence="7" type="ORF">OSCT_1562</name>
</gene>
<feature type="domain" description="Yip1" evidence="6">
    <location>
        <begin position="19"/>
        <end position="227"/>
    </location>
</feature>
<comment type="subcellular location">
    <subcellularLocation>
        <location evidence="1">Membrane</location>
        <topology evidence="1">Multi-pass membrane protein</topology>
    </subcellularLocation>
</comment>
<organism evidence="7 8">
    <name type="scientific">Oscillochloris trichoides DG-6</name>
    <dbReference type="NCBI Taxonomy" id="765420"/>
    <lineage>
        <taxon>Bacteria</taxon>
        <taxon>Bacillati</taxon>
        <taxon>Chloroflexota</taxon>
        <taxon>Chloroflexia</taxon>
        <taxon>Chloroflexales</taxon>
        <taxon>Chloroflexineae</taxon>
        <taxon>Oscillochloridaceae</taxon>
        <taxon>Oscillochloris</taxon>
    </lineage>
</organism>
<protein>
    <recommendedName>
        <fullName evidence="6">Yip1 domain-containing protein</fullName>
    </recommendedName>
</protein>
<proteinExistence type="predicted"/>
<dbReference type="HOGENOM" id="CLU_1150942_0_0_0"/>
<name>E1IE11_9CHLR</name>
<reference evidence="7 8" key="1">
    <citation type="journal article" date="2011" name="J. Bacteriol.">
        <title>Draft genome sequence of the anoxygenic filamentous phototrophic bacterium Oscillochloris trichoides subsp. DG-6.</title>
        <authorList>
            <person name="Kuznetsov B.B."/>
            <person name="Ivanovsky R.N."/>
            <person name="Keppen O.I."/>
            <person name="Sukhacheva M.V."/>
            <person name="Bumazhkin B.K."/>
            <person name="Patutina E.O."/>
            <person name="Beletsky A.V."/>
            <person name="Mardanov A.V."/>
            <person name="Baslerov R.V."/>
            <person name="Panteleeva A.N."/>
            <person name="Kolganova T.V."/>
            <person name="Ravin N.V."/>
            <person name="Skryabin K.G."/>
        </authorList>
    </citation>
    <scope>NUCLEOTIDE SEQUENCE [LARGE SCALE GENOMIC DNA]</scope>
    <source>
        <strain evidence="7 8">DG-6</strain>
    </source>
</reference>
<evidence type="ECO:0000256" key="1">
    <source>
        <dbReference type="ARBA" id="ARBA00004141"/>
    </source>
</evidence>
<dbReference type="Proteomes" id="UP000054010">
    <property type="component" value="Unassembled WGS sequence"/>
</dbReference>